<evidence type="ECO:0000313" key="1">
    <source>
        <dbReference type="EMBL" id="HHO73385.1"/>
    </source>
</evidence>
<dbReference type="AlphaFoldDB" id="A0A7C5SXE1"/>
<dbReference type="EMBL" id="DSAC01000024">
    <property type="protein sequence ID" value="HHO73385.1"/>
    <property type="molecule type" value="Genomic_DNA"/>
</dbReference>
<organism evidence="1">
    <name type="scientific">Thermocrinis ruber</name>
    <dbReference type="NCBI Taxonomy" id="75906"/>
    <lineage>
        <taxon>Bacteria</taxon>
        <taxon>Pseudomonadati</taxon>
        <taxon>Aquificota</taxon>
        <taxon>Aquificia</taxon>
        <taxon>Aquificales</taxon>
        <taxon>Aquificaceae</taxon>
        <taxon>Thermocrinis</taxon>
    </lineage>
</organism>
<protein>
    <submittedName>
        <fullName evidence="1">Uncharacterized protein</fullName>
    </submittedName>
</protein>
<reference evidence="1" key="1">
    <citation type="journal article" date="2020" name="mSystems">
        <title>Genome- and Community-Level Interaction Insights into Carbon Utilization and Element Cycling Functions of Hydrothermarchaeota in Hydrothermal Sediment.</title>
        <authorList>
            <person name="Zhou Z."/>
            <person name="Liu Y."/>
            <person name="Xu W."/>
            <person name="Pan J."/>
            <person name="Luo Z.H."/>
            <person name="Li M."/>
        </authorList>
    </citation>
    <scope>NUCLEOTIDE SEQUENCE [LARGE SCALE GENOMIC DNA]</scope>
    <source>
        <strain evidence="1">SpSt-114</strain>
    </source>
</reference>
<sequence>MRFLFLLLVVFLHSYAKEPFTDLEGVVGYMVVEKNGKVENYMVVEEKGGGVKTIKVNRNPKEFLKKTEDGTQKK</sequence>
<accession>A0A7C5SXE1</accession>
<name>A0A7C5SXE1_9AQUI</name>
<proteinExistence type="predicted"/>
<comment type="caution">
    <text evidence="1">The sequence shown here is derived from an EMBL/GenBank/DDBJ whole genome shotgun (WGS) entry which is preliminary data.</text>
</comment>
<gene>
    <name evidence="1" type="ORF">ENN04_01960</name>
</gene>